<evidence type="ECO:0000256" key="4">
    <source>
        <dbReference type="ARBA" id="ARBA00022801"/>
    </source>
</evidence>
<comment type="cofactor">
    <cofactor evidence="1">
        <name>Mn(2+)</name>
        <dbReference type="ChEBI" id="CHEBI:29035"/>
    </cofactor>
</comment>
<sequence length="226" mass="25650">MKKEIEILTQALTRPLPGVDAQRRMSPSVRFTGSKRYNEADARMSSVLILLYKKGLEWHVPLIQRPKYDGAHSGQISFPGGKYEEGDVSHLDTALREAYEEIGIDRHELSFVRQLSSLYIPNSNFIVYPQVCITESEPVFVPDCREVETIIEVPVRQLLSPATIHRFVRNINGVVVDAPFYKVDNHIIWGATAMITSEFLSLLESCTLFSNRLEHSCNAYNAPECH</sequence>
<evidence type="ECO:0000256" key="6">
    <source>
        <dbReference type="ARBA" id="ARBA00023211"/>
    </source>
</evidence>
<reference evidence="8" key="2">
    <citation type="submission" date="2021-04" db="EMBL/GenBank/DDBJ databases">
        <authorList>
            <person name="Zhang T."/>
            <person name="Zhang Y."/>
            <person name="Lu D."/>
            <person name="Zuo D."/>
            <person name="Du Z."/>
        </authorList>
    </citation>
    <scope>NUCLEOTIDE SEQUENCE</scope>
    <source>
        <strain evidence="8">JR1</strain>
    </source>
</reference>
<dbReference type="Proteomes" id="UP000679220">
    <property type="component" value="Unassembled WGS sequence"/>
</dbReference>
<evidence type="ECO:0000259" key="7">
    <source>
        <dbReference type="PROSITE" id="PS51462"/>
    </source>
</evidence>
<reference evidence="8" key="1">
    <citation type="journal article" date="2018" name="Int. J. Syst. Evol. Microbiol.">
        <title>Carboxylicivirga sediminis sp. nov., isolated from coastal sediment.</title>
        <authorList>
            <person name="Wang F.Q."/>
            <person name="Ren L.H."/>
            <person name="Zou R.J."/>
            <person name="Sun Y.Z."/>
            <person name="Liu X.J."/>
            <person name="Jiang F."/>
            <person name="Liu L.J."/>
        </authorList>
    </citation>
    <scope>NUCLEOTIDE SEQUENCE</scope>
    <source>
        <strain evidence="8">JR1</strain>
    </source>
</reference>
<evidence type="ECO:0000313" key="9">
    <source>
        <dbReference type="Proteomes" id="UP000679220"/>
    </source>
</evidence>
<dbReference type="Pfam" id="PF00293">
    <property type="entry name" value="NUDIX"/>
    <property type="match status" value="1"/>
</dbReference>
<dbReference type="GO" id="GO:0046872">
    <property type="term" value="F:metal ion binding"/>
    <property type="evidence" value="ECO:0007669"/>
    <property type="project" value="UniProtKB-KW"/>
</dbReference>
<proteinExistence type="predicted"/>
<dbReference type="EMBL" id="JAGTAR010000013">
    <property type="protein sequence ID" value="MBR8535925.1"/>
    <property type="molecule type" value="Genomic_DNA"/>
</dbReference>
<dbReference type="PANTHER" id="PTHR12992">
    <property type="entry name" value="NUDIX HYDROLASE"/>
    <property type="match status" value="1"/>
</dbReference>
<dbReference type="PROSITE" id="PS51462">
    <property type="entry name" value="NUDIX"/>
    <property type="match status" value="1"/>
</dbReference>
<organism evidence="8 9">
    <name type="scientific">Carboxylicivirga sediminis</name>
    <dbReference type="NCBI Taxonomy" id="2006564"/>
    <lineage>
        <taxon>Bacteria</taxon>
        <taxon>Pseudomonadati</taxon>
        <taxon>Bacteroidota</taxon>
        <taxon>Bacteroidia</taxon>
        <taxon>Marinilabiliales</taxon>
        <taxon>Marinilabiliaceae</taxon>
        <taxon>Carboxylicivirga</taxon>
    </lineage>
</organism>
<dbReference type="RefSeq" id="WP_212190424.1">
    <property type="nucleotide sequence ID" value="NZ_JAGTAR010000013.1"/>
</dbReference>
<dbReference type="GO" id="GO:0010945">
    <property type="term" value="F:coenzyme A diphosphatase activity"/>
    <property type="evidence" value="ECO:0007669"/>
    <property type="project" value="InterPro"/>
</dbReference>
<dbReference type="Gene3D" id="3.90.79.10">
    <property type="entry name" value="Nucleoside Triphosphate Pyrophosphohydrolase"/>
    <property type="match status" value="1"/>
</dbReference>
<feature type="domain" description="Nudix hydrolase" evidence="7">
    <location>
        <begin position="42"/>
        <end position="175"/>
    </location>
</feature>
<dbReference type="PANTHER" id="PTHR12992:SF11">
    <property type="entry name" value="MITOCHONDRIAL COENZYME A DIPHOSPHATASE NUDT8"/>
    <property type="match status" value="1"/>
</dbReference>
<keyword evidence="5" id="KW-0460">Magnesium</keyword>
<dbReference type="InterPro" id="IPR015797">
    <property type="entry name" value="NUDIX_hydrolase-like_dom_sf"/>
</dbReference>
<comment type="caution">
    <text evidence="8">The sequence shown here is derived from an EMBL/GenBank/DDBJ whole genome shotgun (WGS) entry which is preliminary data.</text>
</comment>
<name>A0A941F655_9BACT</name>
<keyword evidence="9" id="KW-1185">Reference proteome</keyword>
<protein>
    <submittedName>
        <fullName evidence="8">CoA pyrophosphatase</fullName>
    </submittedName>
</protein>
<keyword evidence="4" id="KW-0378">Hydrolase</keyword>
<accession>A0A941F655</accession>
<dbReference type="CDD" id="cd03426">
    <property type="entry name" value="NUDIX_CoAse_Nudt7"/>
    <property type="match status" value="1"/>
</dbReference>
<keyword evidence="3" id="KW-0479">Metal-binding</keyword>
<evidence type="ECO:0000313" key="8">
    <source>
        <dbReference type="EMBL" id="MBR8535925.1"/>
    </source>
</evidence>
<evidence type="ECO:0000256" key="2">
    <source>
        <dbReference type="ARBA" id="ARBA00001946"/>
    </source>
</evidence>
<evidence type="ECO:0000256" key="5">
    <source>
        <dbReference type="ARBA" id="ARBA00022842"/>
    </source>
</evidence>
<keyword evidence="6" id="KW-0464">Manganese</keyword>
<dbReference type="InterPro" id="IPR000086">
    <property type="entry name" value="NUDIX_hydrolase_dom"/>
</dbReference>
<evidence type="ECO:0000256" key="1">
    <source>
        <dbReference type="ARBA" id="ARBA00001936"/>
    </source>
</evidence>
<dbReference type="AlphaFoldDB" id="A0A941F655"/>
<comment type="cofactor">
    <cofactor evidence="2">
        <name>Mg(2+)</name>
        <dbReference type="ChEBI" id="CHEBI:18420"/>
    </cofactor>
</comment>
<dbReference type="InterPro" id="IPR045121">
    <property type="entry name" value="CoAse"/>
</dbReference>
<gene>
    <name evidence="8" type="ORF">KDU71_10185</name>
</gene>
<evidence type="ECO:0000256" key="3">
    <source>
        <dbReference type="ARBA" id="ARBA00022723"/>
    </source>
</evidence>
<dbReference type="SUPFAM" id="SSF55811">
    <property type="entry name" value="Nudix"/>
    <property type="match status" value="1"/>
</dbReference>